<dbReference type="Proteomes" id="UP000545286">
    <property type="component" value="Unassembled WGS sequence"/>
</dbReference>
<proteinExistence type="predicted"/>
<accession>A0A7W4UNI4</accession>
<protein>
    <submittedName>
        <fullName evidence="1">Uncharacterized protein</fullName>
    </submittedName>
</protein>
<name>A0A7W4UNI4_9MICO</name>
<keyword evidence="2" id="KW-1185">Reference proteome</keyword>
<sequence>MGKIQSPTKLARKELRSMGARFDGRHRESEHYLFPDGNRYTLRAGNSFAKITADLHRLRERYGWPADSYKHGVQKTGAPVMDIARLKVTKHAQDRWAQMCGQARLEMSELTLTLRAPTCVRWSPTHESWVWVRDRLAVPVIEKDGRLLVKTVLWATAELWEAHPRRPAHG</sequence>
<dbReference type="EMBL" id="JACHWJ010000001">
    <property type="protein sequence ID" value="MBB2957299.1"/>
    <property type="molecule type" value="Genomic_DNA"/>
</dbReference>
<dbReference type="AlphaFoldDB" id="A0A7W4UNI4"/>
<reference evidence="1 2" key="1">
    <citation type="submission" date="2020-08" db="EMBL/GenBank/DDBJ databases">
        <title>Sequencing the genomes of 1000 actinobacteria strains.</title>
        <authorList>
            <person name="Klenk H.-P."/>
        </authorList>
    </citation>
    <scope>NUCLEOTIDE SEQUENCE [LARGE SCALE GENOMIC DNA]</scope>
    <source>
        <strain evidence="1 2">DSM 20419</strain>
    </source>
</reference>
<organism evidence="1 2">
    <name type="scientific">Pseudoclavibacter helvolus</name>
    <dbReference type="NCBI Taxonomy" id="255205"/>
    <lineage>
        <taxon>Bacteria</taxon>
        <taxon>Bacillati</taxon>
        <taxon>Actinomycetota</taxon>
        <taxon>Actinomycetes</taxon>
        <taxon>Micrococcales</taxon>
        <taxon>Microbacteriaceae</taxon>
        <taxon>Pseudoclavibacter</taxon>
    </lineage>
</organism>
<gene>
    <name evidence="1" type="ORF">FHX72_001411</name>
</gene>
<evidence type="ECO:0000313" key="2">
    <source>
        <dbReference type="Proteomes" id="UP000545286"/>
    </source>
</evidence>
<dbReference type="RefSeq" id="WP_183623881.1">
    <property type="nucleotide sequence ID" value="NZ_JACHWJ010000001.1"/>
</dbReference>
<comment type="caution">
    <text evidence="1">The sequence shown here is derived from an EMBL/GenBank/DDBJ whole genome shotgun (WGS) entry which is preliminary data.</text>
</comment>
<evidence type="ECO:0000313" key="1">
    <source>
        <dbReference type="EMBL" id="MBB2957299.1"/>
    </source>
</evidence>